<dbReference type="Gene3D" id="2.30.30.490">
    <property type="match status" value="1"/>
</dbReference>
<evidence type="ECO:0000256" key="13">
    <source>
        <dbReference type="PROSITE-ProRule" id="PRU01240"/>
    </source>
</evidence>
<dbReference type="Pfam" id="PF17766">
    <property type="entry name" value="fn3_6"/>
    <property type="match status" value="1"/>
</dbReference>
<dbReference type="SUPFAM" id="SSF52743">
    <property type="entry name" value="Subtilisin-like"/>
    <property type="match status" value="1"/>
</dbReference>
<keyword evidence="5" id="KW-0732">Signal</keyword>
<dbReference type="InterPro" id="IPR013083">
    <property type="entry name" value="Znf_RING/FYVE/PHD"/>
</dbReference>
<dbReference type="InterPro" id="IPR045051">
    <property type="entry name" value="SBT"/>
</dbReference>
<dbReference type="CDD" id="cd04852">
    <property type="entry name" value="Peptidases_S8_3"/>
    <property type="match status" value="1"/>
</dbReference>
<dbReference type="InterPro" id="IPR019786">
    <property type="entry name" value="Zinc_finger_PHD-type_CS"/>
</dbReference>
<evidence type="ECO:0000256" key="7">
    <source>
        <dbReference type="ARBA" id="ARBA00022801"/>
    </source>
</evidence>
<dbReference type="InterPro" id="IPR000209">
    <property type="entry name" value="Peptidase_S8/S53_dom"/>
</dbReference>
<dbReference type="PROSITE" id="PS51038">
    <property type="entry name" value="BAH"/>
    <property type="match status" value="1"/>
</dbReference>
<dbReference type="CDD" id="cd02120">
    <property type="entry name" value="PA_subtilisin_like"/>
    <property type="match status" value="1"/>
</dbReference>
<dbReference type="GO" id="GO:0005576">
    <property type="term" value="C:extracellular region"/>
    <property type="evidence" value="ECO:0007669"/>
    <property type="project" value="UniProtKB-SubCell"/>
</dbReference>
<keyword evidence="18" id="KW-1185">Reference proteome</keyword>
<dbReference type="PROSITE" id="PS51892">
    <property type="entry name" value="SUBTILASE"/>
    <property type="match status" value="1"/>
</dbReference>
<evidence type="ECO:0000256" key="11">
    <source>
        <dbReference type="PIRSR" id="PIRSR615500-1"/>
    </source>
</evidence>
<dbReference type="InterPro" id="IPR023828">
    <property type="entry name" value="Peptidase_S8_Ser-AS"/>
</dbReference>
<sequence length="1024" mass="111047">MAKTRPGKRDLDSYTIRGTNKAVRAGDCVLMRPVENDSAPYVARVEKIEADNRNNVKVRVRWYYRPEESVGGRRQFHGAKELFLSDHYDTQSAHTIEGKCIVHTFKNYTKLENVGPEDYYCRFEYKPTTGAFLPDRVAVYCKCEMPYNPDDLMIQCEECKDWYHPACVGMNAEQAKELDHFVCSECVSDMDVKKSHNTPLTNGKVEPKRQKRLFSFFFAVFIACIADEFDQHQRGIYLVLLEGDPVAFHQVALLANEGKRPGPKSETSKARAKYLVNSHDQLLESTLQTGSYNKLYSFKHIVNGFAVHISHSQVGKLKNAPGVKLVEKDSRVKLLTSHTPEFLGLPEVWTQIGGDRNAGEGIVIGFVDSGINPMHPSFAYDPTNPFTSNISHFSGTCERGPLFPDTACNGKIVSARFFAAGAQAAATLNASVDILSAFDAVGHGSHVASTAAGNYGVPVVVDGFFYGRASGMAPRARIAVYKAIYPTIGTLTDVLAAIDQAVLDGVDILTLAIGPDSPPEDTLTFLGMFEIFMLAAHKAGVFVVQAVGNQGPGPYTVASYSPWAVGVAACGTDRSYPGTLVLGDGQRVGGVGLSGPSFGMGLLQYKLVLAKDAIKVNGTFPRIPQYIEECQYPEALDPAIVQSSMVICSFSAGFYNGTSTLTAIIETAMALEFMGFVLIANPIYGDFIAEPIPFSVPGIMIPKTSDAQIIMRYYEQQTYRDNQGVVTRYGGRAAIGEGRIASYMDRAPILSRFSSRGPDYSDQRRSPADVLKPDILAPGHQIWAAWSPMSVLNPILSGYDFALISGTSMATPHVAGIAALIKQKNPSWTPSMISSAMSTTATKHDNRGEPIMAEGFAAYSLYPAAPFGVGAGLVDPVRALDPGLVFSSGYEDYLSFLCSLPNSDPAKIRIATGGSCAATFSNPTDLNLPSVTISALSGLRLVHRIVENVSNKPETYLCAVLQPKGVNVTVNPPRFTLNPGGNQNLEITLTVMLVLDDFSFGEIVLTGSLNHIVRMPLSVFPVAL</sequence>
<dbReference type="InterPro" id="IPR019787">
    <property type="entry name" value="Znf_PHD-finger"/>
</dbReference>
<evidence type="ECO:0000256" key="10">
    <source>
        <dbReference type="ARBA" id="ARBA00023180"/>
    </source>
</evidence>
<dbReference type="SMART" id="SM00439">
    <property type="entry name" value="BAH"/>
    <property type="match status" value="1"/>
</dbReference>
<dbReference type="GO" id="GO:0008270">
    <property type="term" value="F:zinc ion binding"/>
    <property type="evidence" value="ECO:0007669"/>
    <property type="project" value="UniProtKB-KW"/>
</dbReference>
<reference evidence="17 18" key="1">
    <citation type="submission" date="2019-12" db="EMBL/GenBank/DDBJ databases">
        <authorList>
            <person name="Alioto T."/>
            <person name="Alioto T."/>
            <person name="Gomez Garrido J."/>
        </authorList>
    </citation>
    <scope>NUCLEOTIDE SEQUENCE [LARGE SCALE GENOMIC DNA]</scope>
</reference>
<dbReference type="InterPro" id="IPR001965">
    <property type="entry name" value="Znf_PHD"/>
</dbReference>
<organism evidence="17 18">
    <name type="scientific">Olea europaea subsp. europaea</name>
    <dbReference type="NCBI Taxonomy" id="158383"/>
    <lineage>
        <taxon>Eukaryota</taxon>
        <taxon>Viridiplantae</taxon>
        <taxon>Streptophyta</taxon>
        <taxon>Embryophyta</taxon>
        <taxon>Tracheophyta</taxon>
        <taxon>Spermatophyta</taxon>
        <taxon>Magnoliopsida</taxon>
        <taxon>eudicotyledons</taxon>
        <taxon>Gunneridae</taxon>
        <taxon>Pentapetalae</taxon>
        <taxon>asterids</taxon>
        <taxon>lamiids</taxon>
        <taxon>Lamiales</taxon>
        <taxon>Oleaceae</taxon>
        <taxon>Oleeae</taxon>
        <taxon>Olea</taxon>
    </lineage>
</organism>
<evidence type="ECO:0000313" key="17">
    <source>
        <dbReference type="EMBL" id="CAA2975316.1"/>
    </source>
</evidence>
<dbReference type="PROSITE" id="PS00137">
    <property type="entry name" value="SUBTILASE_HIS"/>
    <property type="match status" value="1"/>
</dbReference>
<dbReference type="SUPFAM" id="SSF54897">
    <property type="entry name" value="Protease propeptides/inhibitors"/>
    <property type="match status" value="1"/>
</dbReference>
<dbReference type="GO" id="GO:0004252">
    <property type="term" value="F:serine-type endopeptidase activity"/>
    <property type="evidence" value="ECO:0007669"/>
    <property type="project" value="UniProtKB-UniRule"/>
</dbReference>
<evidence type="ECO:0000256" key="1">
    <source>
        <dbReference type="ARBA" id="ARBA00004613"/>
    </source>
</evidence>
<evidence type="ECO:0000256" key="4">
    <source>
        <dbReference type="ARBA" id="ARBA00022723"/>
    </source>
</evidence>
<keyword evidence="7 13" id="KW-0378">Hydrolase</keyword>
<dbReference type="GO" id="GO:0003682">
    <property type="term" value="F:chromatin binding"/>
    <property type="evidence" value="ECO:0007669"/>
    <property type="project" value="InterPro"/>
</dbReference>
<keyword evidence="10" id="KW-0325">Glycoprotein</keyword>
<feature type="active site" description="Charge relay system" evidence="11 13">
    <location>
        <position position="368"/>
    </location>
</feature>
<evidence type="ECO:0000256" key="3">
    <source>
        <dbReference type="ARBA" id="ARBA00022670"/>
    </source>
</evidence>
<dbReference type="AlphaFoldDB" id="A0A8S0R8M8"/>
<dbReference type="InterPro" id="IPR001025">
    <property type="entry name" value="BAH_dom"/>
</dbReference>
<dbReference type="Pfam" id="PF00628">
    <property type="entry name" value="PHD"/>
    <property type="match status" value="1"/>
</dbReference>
<dbReference type="PROSITE" id="PS01359">
    <property type="entry name" value="ZF_PHD_1"/>
    <property type="match status" value="1"/>
</dbReference>
<dbReference type="Pfam" id="PF05922">
    <property type="entry name" value="Inhibitor_I9"/>
    <property type="match status" value="1"/>
</dbReference>
<evidence type="ECO:0000259" key="16">
    <source>
        <dbReference type="PROSITE" id="PS51038"/>
    </source>
</evidence>
<dbReference type="PROSITE" id="PS00138">
    <property type="entry name" value="SUBTILASE_SER"/>
    <property type="match status" value="1"/>
</dbReference>
<dbReference type="InterPro" id="IPR010259">
    <property type="entry name" value="S8pro/Inhibitor_I9"/>
</dbReference>
<evidence type="ECO:0000313" key="18">
    <source>
        <dbReference type="Proteomes" id="UP000594638"/>
    </source>
</evidence>
<accession>A0A8S0R8M8</accession>
<keyword evidence="8 13" id="KW-0720">Serine protease</keyword>
<dbReference type="InterPro" id="IPR036852">
    <property type="entry name" value="Peptidase_S8/S53_dom_sf"/>
</dbReference>
<feature type="active site" description="Charge relay system" evidence="11 13">
    <location>
        <position position="808"/>
    </location>
</feature>
<dbReference type="OrthoDB" id="206201at2759"/>
<dbReference type="InterPro" id="IPR023827">
    <property type="entry name" value="Peptidase_S8_Asp-AS"/>
</dbReference>
<feature type="domain" description="BAH" evidence="16">
    <location>
        <begin position="21"/>
        <end position="136"/>
    </location>
</feature>
<evidence type="ECO:0000256" key="2">
    <source>
        <dbReference type="ARBA" id="ARBA00011073"/>
    </source>
</evidence>
<dbReference type="SUPFAM" id="SSF57903">
    <property type="entry name" value="FYVE/PHD zinc finger"/>
    <property type="match status" value="1"/>
</dbReference>
<dbReference type="PROSITE" id="PS50016">
    <property type="entry name" value="ZF_PHD_2"/>
    <property type="match status" value="1"/>
</dbReference>
<evidence type="ECO:0000256" key="8">
    <source>
        <dbReference type="ARBA" id="ARBA00022825"/>
    </source>
</evidence>
<evidence type="ECO:0000256" key="12">
    <source>
        <dbReference type="PROSITE-ProRule" id="PRU00146"/>
    </source>
</evidence>
<keyword evidence="6 12" id="KW-0863">Zinc-finger</keyword>
<evidence type="ECO:0000256" key="14">
    <source>
        <dbReference type="RuleBase" id="RU003355"/>
    </source>
</evidence>
<comment type="similarity">
    <text evidence="2 13 14">Belongs to the peptidase S8 family.</text>
</comment>
<evidence type="ECO:0000256" key="5">
    <source>
        <dbReference type="ARBA" id="ARBA00022729"/>
    </source>
</evidence>
<dbReference type="Pfam" id="PF01426">
    <property type="entry name" value="BAH"/>
    <property type="match status" value="1"/>
</dbReference>
<dbReference type="CDD" id="cd04714">
    <property type="entry name" value="BAH_BAHCC1"/>
    <property type="match status" value="1"/>
</dbReference>
<dbReference type="Pfam" id="PF00082">
    <property type="entry name" value="Peptidase_S8"/>
    <property type="match status" value="1"/>
</dbReference>
<comment type="caution">
    <text evidence="17">The sequence shown here is derived from an EMBL/GenBank/DDBJ whole genome shotgun (WGS) entry which is preliminary data.</text>
</comment>
<dbReference type="InterPro" id="IPR011011">
    <property type="entry name" value="Znf_FYVE_PHD"/>
</dbReference>
<dbReference type="InterPro" id="IPR034197">
    <property type="entry name" value="Peptidases_S8_3"/>
</dbReference>
<dbReference type="PROSITE" id="PS00136">
    <property type="entry name" value="SUBTILASE_ASP"/>
    <property type="match status" value="1"/>
</dbReference>
<dbReference type="InterPro" id="IPR043151">
    <property type="entry name" value="BAH_sf"/>
</dbReference>
<dbReference type="SMART" id="SM00249">
    <property type="entry name" value="PHD"/>
    <property type="match status" value="1"/>
</dbReference>
<dbReference type="InterPro" id="IPR015500">
    <property type="entry name" value="Peptidase_S8_subtilisin-rel"/>
</dbReference>
<dbReference type="Gene3D" id="3.30.70.80">
    <property type="entry name" value="Peptidase S8 propeptide/proteinase inhibitor I9"/>
    <property type="match status" value="1"/>
</dbReference>
<dbReference type="Gene3D" id="3.30.40.10">
    <property type="entry name" value="Zinc/RING finger domain, C3HC4 (zinc finger)"/>
    <property type="match status" value="1"/>
</dbReference>
<evidence type="ECO:0000256" key="9">
    <source>
        <dbReference type="ARBA" id="ARBA00022833"/>
    </source>
</evidence>
<dbReference type="InterPro" id="IPR022398">
    <property type="entry name" value="Peptidase_S8_His-AS"/>
</dbReference>
<evidence type="ECO:0000259" key="15">
    <source>
        <dbReference type="PROSITE" id="PS50016"/>
    </source>
</evidence>
<dbReference type="PANTHER" id="PTHR10795">
    <property type="entry name" value="PROPROTEIN CONVERTASE SUBTILISIN/KEXIN"/>
    <property type="match status" value="1"/>
</dbReference>
<feature type="active site" description="Charge relay system" evidence="11 13">
    <location>
        <position position="443"/>
    </location>
</feature>
<dbReference type="Gene3D" id="3.40.50.200">
    <property type="entry name" value="Peptidase S8/S53 domain"/>
    <property type="match status" value="1"/>
</dbReference>
<evidence type="ECO:0000256" key="6">
    <source>
        <dbReference type="ARBA" id="ARBA00022771"/>
    </source>
</evidence>
<keyword evidence="3 13" id="KW-0645">Protease</keyword>
<dbReference type="GO" id="GO:0006508">
    <property type="term" value="P:proteolysis"/>
    <property type="evidence" value="ECO:0007669"/>
    <property type="project" value="UniProtKB-KW"/>
</dbReference>
<dbReference type="Gene3D" id="2.60.40.2310">
    <property type="match status" value="1"/>
</dbReference>
<gene>
    <name evidence="17" type="ORF">OLEA9_A063703</name>
</gene>
<dbReference type="EMBL" id="CACTIH010002250">
    <property type="protein sequence ID" value="CAA2975316.1"/>
    <property type="molecule type" value="Genomic_DNA"/>
</dbReference>
<keyword evidence="4" id="KW-0479">Metal-binding</keyword>
<dbReference type="Gene3D" id="3.50.30.30">
    <property type="match status" value="1"/>
</dbReference>
<comment type="subcellular location">
    <subcellularLocation>
        <location evidence="1">Secreted</location>
    </subcellularLocation>
</comment>
<dbReference type="InterPro" id="IPR041469">
    <property type="entry name" value="Subtilisin-like_FN3"/>
</dbReference>
<proteinExistence type="inferred from homology"/>
<feature type="domain" description="PHD-type" evidence="15">
    <location>
        <begin position="138"/>
        <end position="189"/>
    </location>
</feature>
<keyword evidence="9" id="KW-0862">Zinc</keyword>
<dbReference type="Proteomes" id="UP000594638">
    <property type="component" value="Unassembled WGS sequence"/>
</dbReference>
<dbReference type="InterPro" id="IPR037045">
    <property type="entry name" value="S8pro/Inhibitor_I9_sf"/>
</dbReference>
<protein>
    <submittedName>
        <fullName evidence="17">Subtilisin-like protease</fullName>
    </submittedName>
</protein>
<dbReference type="PRINTS" id="PR00723">
    <property type="entry name" value="SUBTILISIN"/>
</dbReference>
<dbReference type="Gramene" id="OE9A063703T1">
    <property type="protein sequence ID" value="OE9A063703C1"/>
    <property type="gene ID" value="OE9A063703"/>
</dbReference>
<name>A0A8S0R8M8_OLEEU</name>